<name>A0A0L9UWZ8_PHAAN</name>
<feature type="compositionally biased region" description="Basic and acidic residues" evidence="1">
    <location>
        <begin position="8"/>
        <end position="25"/>
    </location>
</feature>
<feature type="region of interest" description="Disordered" evidence="1">
    <location>
        <begin position="64"/>
        <end position="148"/>
    </location>
</feature>
<dbReference type="Proteomes" id="UP000053144">
    <property type="component" value="Chromosome 7"/>
</dbReference>
<dbReference type="AlphaFoldDB" id="A0A0L9UWZ8"/>
<sequence>MGPSGKSNGDHKEHGGTTDYPRFDNTDASTNIGTGIRPFGLTGIRPFGLTGIRSIDLTGNVLNERSLSSKPNGKSHSLGRTPRSKSKQRGKAGSSPGTPSAKPNGKTRSLGRTPMSKLNGHSHHNHPATLDGTNEGDDHYRPFTAERS</sequence>
<gene>
    <name evidence="2" type="ORF">LR48_Vigan07g099700</name>
</gene>
<protein>
    <submittedName>
        <fullName evidence="2">Uncharacterized protein</fullName>
    </submittedName>
</protein>
<feature type="compositionally biased region" description="Polar residues" evidence="1">
    <location>
        <begin position="64"/>
        <end position="75"/>
    </location>
</feature>
<feature type="compositionally biased region" description="Basic and acidic residues" evidence="1">
    <location>
        <begin position="136"/>
        <end position="148"/>
    </location>
</feature>
<evidence type="ECO:0000256" key="1">
    <source>
        <dbReference type="SAM" id="MobiDB-lite"/>
    </source>
</evidence>
<dbReference type="EMBL" id="CM003377">
    <property type="protein sequence ID" value="KOM47293.1"/>
    <property type="molecule type" value="Genomic_DNA"/>
</dbReference>
<accession>A0A0L9UWZ8</accession>
<proteinExistence type="predicted"/>
<feature type="region of interest" description="Disordered" evidence="1">
    <location>
        <begin position="1"/>
        <end position="47"/>
    </location>
</feature>
<dbReference type="Gramene" id="KOM47293">
    <property type="protein sequence ID" value="KOM47293"/>
    <property type="gene ID" value="LR48_Vigan07g099700"/>
</dbReference>
<organism evidence="2 3">
    <name type="scientific">Phaseolus angularis</name>
    <name type="common">Azuki bean</name>
    <name type="synonym">Vigna angularis</name>
    <dbReference type="NCBI Taxonomy" id="3914"/>
    <lineage>
        <taxon>Eukaryota</taxon>
        <taxon>Viridiplantae</taxon>
        <taxon>Streptophyta</taxon>
        <taxon>Embryophyta</taxon>
        <taxon>Tracheophyta</taxon>
        <taxon>Spermatophyta</taxon>
        <taxon>Magnoliopsida</taxon>
        <taxon>eudicotyledons</taxon>
        <taxon>Gunneridae</taxon>
        <taxon>Pentapetalae</taxon>
        <taxon>rosids</taxon>
        <taxon>fabids</taxon>
        <taxon>Fabales</taxon>
        <taxon>Fabaceae</taxon>
        <taxon>Papilionoideae</taxon>
        <taxon>50 kb inversion clade</taxon>
        <taxon>NPAAA clade</taxon>
        <taxon>indigoferoid/millettioid clade</taxon>
        <taxon>Phaseoleae</taxon>
        <taxon>Vigna</taxon>
    </lineage>
</organism>
<evidence type="ECO:0000313" key="3">
    <source>
        <dbReference type="Proteomes" id="UP000053144"/>
    </source>
</evidence>
<reference evidence="3" key="1">
    <citation type="journal article" date="2015" name="Proc. Natl. Acad. Sci. U.S.A.">
        <title>Genome sequencing of adzuki bean (Vigna angularis) provides insight into high starch and low fat accumulation and domestication.</title>
        <authorList>
            <person name="Yang K."/>
            <person name="Tian Z."/>
            <person name="Chen C."/>
            <person name="Luo L."/>
            <person name="Zhao B."/>
            <person name="Wang Z."/>
            <person name="Yu L."/>
            <person name="Li Y."/>
            <person name="Sun Y."/>
            <person name="Li W."/>
            <person name="Chen Y."/>
            <person name="Li Y."/>
            <person name="Zhang Y."/>
            <person name="Ai D."/>
            <person name="Zhao J."/>
            <person name="Shang C."/>
            <person name="Ma Y."/>
            <person name="Wu B."/>
            <person name="Wang M."/>
            <person name="Gao L."/>
            <person name="Sun D."/>
            <person name="Zhang P."/>
            <person name="Guo F."/>
            <person name="Wang W."/>
            <person name="Li Y."/>
            <person name="Wang J."/>
            <person name="Varshney R.K."/>
            <person name="Wang J."/>
            <person name="Ling H.Q."/>
            <person name="Wan P."/>
        </authorList>
    </citation>
    <scope>NUCLEOTIDE SEQUENCE</scope>
    <source>
        <strain evidence="3">cv. Jingnong 6</strain>
    </source>
</reference>
<evidence type="ECO:0000313" key="2">
    <source>
        <dbReference type="EMBL" id="KOM47293.1"/>
    </source>
</evidence>